<reference evidence="9" key="2">
    <citation type="submission" date="2015-01" db="EMBL/GenBank/DDBJ databases">
        <title>Evolutionary Origins and Diversification of the Mycorrhizal Mutualists.</title>
        <authorList>
            <consortium name="DOE Joint Genome Institute"/>
            <consortium name="Mycorrhizal Genomics Consortium"/>
            <person name="Kohler A."/>
            <person name="Kuo A."/>
            <person name="Nagy L.G."/>
            <person name="Floudas D."/>
            <person name="Copeland A."/>
            <person name="Barry K.W."/>
            <person name="Cichocki N."/>
            <person name="Veneault-Fourrey C."/>
            <person name="LaButti K."/>
            <person name="Lindquist E.A."/>
            <person name="Lipzen A."/>
            <person name="Lundell T."/>
            <person name="Morin E."/>
            <person name="Murat C."/>
            <person name="Riley R."/>
            <person name="Ohm R."/>
            <person name="Sun H."/>
            <person name="Tunlid A."/>
            <person name="Henrissat B."/>
            <person name="Grigoriev I.V."/>
            <person name="Hibbett D.S."/>
            <person name="Martin F."/>
        </authorList>
    </citation>
    <scope>NUCLEOTIDE SEQUENCE [LARGE SCALE GENOMIC DNA]</scope>
    <source>
        <strain evidence="9">MAFF 305830</strain>
    </source>
</reference>
<accession>A0A0C3BMN0</accession>
<feature type="region of interest" description="Disordered" evidence="5">
    <location>
        <begin position="566"/>
        <end position="596"/>
    </location>
</feature>
<evidence type="ECO:0000256" key="3">
    <source>
        <dbReference type="ARBA" id="ARBA00023054"/>
    </source>
</evidence>
<feature type="compositionally biased region" description="Basic residues" evidence="5">
    <location>
        <begin position="574"/>
        <end position="583"/>
    </location>
</feature>
<feature type="compositionally biased region" description="Basic and acidic residues" evidence="5">
    <location>
        <begin position="438"/>
        <end position="459"/>
    </location>
</feature>
<organism evidence="8 9">
    <name type="scientific">Serendipita vermifera MAFF 305830</name>
    <dbReference type="NCBI Taxonomy" id="933852"/>
    <lineage>
        <taxon>Eukaryota</taxon>
        <taxon>Fungi</taxon>
        <taxon>Dikarya</taxon>
        <taxon>Basidiomycota</taxon>
        <taxon>Agaricomycotina</taxon>
        <taxon>Agaricomycetes</taxon>
        <taxon>Sebacinales</taxon>
        <taxon>Serendipitaceae</taxon>
        <taxon>Serendipita</taxon>
    </lineage>
</organism>
<dbReference type="InterPro" id="IPR012580">
    <property type="entry name" value="NUC153"/>
</dbReference>
<dbReference type="OrthoDB" id="431825at2759"/>
<evidence type="ECO:0000259" key="7">
    <source>
        <dbReference type="Pfam" id="PF25121"/>
    </source>
</evidence>
<feature type="region of interest" description="Disordered" evidence="5">
    <location>
        <begin position="67"/>
        <end position="117"/>
    </location>
</feature>
<feature type="compositionally biased region" description="Acidic residues" evidence="5">
    <location>
        <begin position="90"/>
        <end position="108"/>
    </location>
</feature>
<keyword evidence="9" id="KW-1185">Reference proteome</keyword>
<dbReference type="STRING" id="933852.A0A0C3BMN0"/>
<dbReference type="EMBL" id="KN824279">
    <property type="protein sequence ID" value="KIM32676.1"/>
    <property type="molecule type" value="Genomic_DNA"/>
</dbReference>
<feature type="region of interest" description="Disordered" evidence="5">
    <location>
        <begin position="407"/>
        <end position="540"/>
    </location>
</feature>
<evidence type="ECO:0000256" key="2">
    <source>
        <dbReference type="ARBA" id="ARBA00009087"/>
    </source>
</evidence>
<feature type="compositionally biased region" description="Acidic residues" evidence="5">
    <location>
        <begin position="499"/>
        <end position="514"/>
    </location>
</feature>
<evidence type="ECO:0000259" key="6">
    <source>
        <dbReference type="Pfam" id="PF08159"/>
    </source>
</evidence>
<evidence type="ECO:0000313" key="9">
    <source>
        <dbReference type="Proteomes" id="UP000054097"/>
    </source>
</evidence>
<evidence type="ECO:0000256" key="1">
    <source>
        <dbReference type="ARBA" id="ARBA00004604"/>
    </source>
</evidence>
<evidence type="ECO:0000313" key="8">
    <source>
        <dbReference type="EMBL" id="KIM32676.1"/>
    </source>
</evidence>
<dbReference type="Proteomes" id="UP000054097">
    <property type="component" value="Unassembled WGS sequence"/>
</dbReference>
<dbReference type="Pfam" id="PF25121">
    <property type="entry name" value="RRM_ESF1"/>
    <property type="match status" value="1"/>
</dbReference>
<dbReference type="GO" id="GO:0006364">
    <property type="term" value="P:rRNA processing"/>
    <property type="evidence" value="ECO:0007669"/>
    <property type="project" value="InterPro"/>
</dbReference>
<name>A0A0C3BMN0_SERVB</name>
<dbReference type="Pfam" id="PF08159">
    <property type="entry name" value="NUC153"/>
    <property type="match status" value="1"/>
</dbReference>
<dbReference type="PANTHER" id="PTHR12202">
    <property type="entry name" value="ESF1 HOMOLOG"/>
    <property type="match status" value="1"/>
</dbReference>
<dbReference type="PANTHER" id="PTHR12202:SF0">
    <property type="entry name" value="ESF1 HOMOLOG"/>
    <property type="match status" value="1"/>
</dbReference>
<dbReference type="GO" id="GO:0003723">
    <property type="term" value="F:RNA binding"/>
    <property type="evidence" value="ECO:0007669"/>
    <property type="project" value="TreeGrafter"/>
</dbReference>
<gene>
    <name evidence="8" type="ORF">M408DRAFT_20048</name>
</gene>
<keyword evidence="4" id="KW-0539">Nucleus</keyword>
<feature type="compositionally biased region" description="Basic residues" evidence="5">
    <location>
        <begin position="520"/>
        <end position="530"/>
    </location>
</feature>
<proteinExistence type="inferred from homology"/>
<evidence type="ECO:0000256" key="5">
    <source>
        <dbReference type="SAM" id="MobiDB-lite"/>
    </source>
</evidence>
<feature type="compositionally biased region" description="Basic and acidic residues" evidence="5">
    <location>
        <begin position="67"/>
        <end position="83"/>
    </location>
</feature>
<comment type="similarity">
    <text evidence="2">Belongs to the ESF1 family.</text>
</comment>
<reference evidence="8 9" key="1">
    <citation type="submission" date="2014-04" db="EMBL/GenBank/DDBJ databases">
        <authorList>
            <consortium name="DOE Joint Genome Institute"/>
            <person name="Kuo A."/>
            <person name="Zuccaro A."/>
            <person name="Kohler A."/>
            <person name="Nagy L.G."/>
            <person name="Floudas D."/>
            <person name="Copeland A."/>
            <person name="Barry K.W."/>
            <person name="Cichocki N."/>
            <person name="Veneault-Fourrey C."/>
            <person name="LaButti K."/>
            <person name="Lindquist E.A."/>
            <person name="Lipzen A."/>
            <person name="Lundell T."/>
            <person name="Morin E."/>
            <person name="Murat C."/>
            <person name="Sun H."/>
            <person name="Tunlid A."/>
            <person name="Henrissat B."/>
            <person name="Grigoriev I.V."/>
            <person name="Hibbett D.S."/>
            <person name="Martin F."/>
            <person name="Nordberg H.P."/>
            <person name="Cantor M.N."/>
            <person name="Hua S.X."/>
        </authorList>
    </citation>
    <scope>NUCLEOTIDE SEQUENCE [LARGE SCALE GENOMIC DNA]</scope>
    <source>
        <strain evidence="8 9">MAFF 305830</strain>
    </source>
</reference>
<dbReference type="HOGENOM" id="CLU_010564_0_0_1"/>
<dbReference type="AlphaFoldDB" id="A0A0C3BMN0"/>
<protein>
    <submittedName>
        <fullName evidence="8">Uncharacterized protein</fullName>
    </submittedName>
</protein>
<dbReference type="InterPro" id="IPR056750">
    <property type="entry name" value="RRM_ESF1"/>
</dbReference>
<evidence type="ECO:0000256" key="4">
    <source>
        <dbReference type="ARBA" id="ARBA00023242"/>
    </source>
</evidence>
<dbReference type="GO" id="GO:0005730">
    <property type="term" value="C:nucleolus"/>
    <property type="evidence" value="ECO:0007669"/>
    <property type="project" value="UniProtKB-SubCell"/>
</dbReference>
<feature type="domain" description="NUC153" evidence="6">
    <location>
        <begin position="600"/>
        <end position="628"/>
    </location>
</feature>
<feature type="domain" description="ESF1 RRM" evidence="7">
    <location>
        <begin position="161"/>
        <end position="327"/>
    </location>
</feature>
<feature type="region of interest" description="Disordered" evidence="5">
    <location>
        <begin position="1"/>
        <end position="22"/>
    </location>
</feature>
<sequence length="656" mass="74485">MSSRFQRIKTDPRFRKPKKHANKVEIDPRFRSVLEDGSEKRAVRVDKYGRKISASHEKDRLRKFYRLADEDGDDKSQRVDYARGEGIMESSDEEEEENDVEESEEEGDIVIGEDPSKPIDVLEEEAEIDLDESQFAELDAQAEANLEEMNKDTEKSTGKATKRLAAVNLDWDHVKAGHLFKIFSSQLSIPTTGGSSKQKSSTGSVRGRLLHVRVYPSEFGKKRMAEEDKHGPPAELFLAKGEQKVQDSELATGKSIGGEEYDQDALRRYQLERLRYYYAIATFDSPQTAAMVYEELEGTELERSANVFDLSYVPEDMEFDDDFRDEAQFESSSYQPLNFATDALRHSNVKLTWDDDDPERTRITKRALNNKEIDEIDFKDLIVSASSEDEEEDSKMDAQKLRALLLSGNDENLPEGWGGTVRDKAGEMEITFTPGLSEKTKENKATEDETTLERYQRKERERKKAKKAARQERLAGTGTEKTSSKKTKKIDDAFFAEDTGSDEDSALDMSDADQDGSKPLKAKKTKRKEKHVTATEAATDAELALIMDPSSGDGRKHFDMADIIRSERRAEKGMKKRHGKRKRTEGGEEAADAVEVNLEDPRFKSIYSDPKFAIDPTNPNFKKTKSMKKLLNARGDKHASETGLSERQGKKRKRRE</sequence>
<feature type="region of interest" description="Disordered" evidence="5">
    <location>
        <begin position="608"/>
        <end position="656"/>
    </location>
</feature>
<comment type="subcellular location">
    <subcellularLocation>
        <location evidence="1">Nucleus</location>
        <location evidence="1">Nucleolus</location>
    </subcellularLocation>
</comment>
<keyword evidence="3" id="KW-0175">Coiled coil</keyword>
<dbReference type="InterPro" id="IPR039754">
    <property type="entry name" value="Esf1"/>
</dbReference>